<dbReference type="PANTHER" id="PTHR38601">
    <property type="entry name" value="HYDROGENASE-4 COMPONENT E"/>
    <property type="match status" value="1"/>
</dbReference>
<keyword evidence="4 6" id="KW-1133">Transmembrane helix</keyword>
<evidence type="ECO:0000256" key="5">
    <source>
        <dbReference type="ARBA" id="ARBA00023136"/>
    </source>
</evidence>
<dbReference type="GO" id="GO:0016491">
    <property type="term" value="F:oxidoreductase activity"/>
    <property type="evidence" value="ECO:0007669"/>
    <property type="project" value="UniProtKB-KW"/>
</dbReference>
<organism evidence="7 8">
    <name type="scientific">Arcticibacter svalbardensis MN12-7</name>
    <dbReference type="NCBI Taxonomy" id="1150600"/>
    <lineage>
        <taxon>Bacteria</taxon>
        <taxon>Pseudomonadati</taxon>
        <taxon>Bacteroidota</taxon>
        <taxon>Sphingobacteriia</taxon>
        <taxon>Sphingobacteriales</taxon>
        <taxon>Sphingobacteriaceae</taxon>
        <taxon>Arcticibacter</taxon>
    </lineage>
</organism>
<evidence type="ECO:0000256" key="3">
    <source>
        <dbReference type="ARBA" id="ARBA00022692"/>
    </source>
</evidence>
<evidence type="ECO:0000256" key="4">
    <source>
        <dbReference type="ARBA" id="ARBA00022989"/>
    </source>
</evidence>
<evidence type="ECO:0000313" key="7">
    <source>
        <dbReference type="EMBL" id="EOR95921.1"/>
    </source>
</evidence>
<dbReference type="PANTHER" id="PTHR38601:SF1">
    <property type="entry name" value="HYDROGENASE-4 COMPONENT E"/>
    <property type="match status" value="1"/>
</dbReference>
<dbReference type="RefSeq" id="WP_016194144.1">
    <property type="nucleotide sequence ID" value="NZ_AQPN01000037.1"/>
</dbReference>
<sequence length="118" mass="12858">MSVVIITSIIIGSFLLANTIGDPHVRKIFFVTALSALFTGMYFIISRKKIITHVMGFLIIENGVFVLSLAVGAEMPFLVNIGILLDIFVSVLLLGVFVNKIGDMIGEQDVDQLSSLKD</sequence>
<comment type="subcellular location">
    <subcellularLocation>
        <location evidence="1">Cell membrane</location>
        <topology evidence="1">Multi-pass membrane protein</topology>
    </subcellularLocation>
</comment>
<dbReference type="GO" id="GO:0005886">
    <property type="term" value="C:plasma membrane"/>
    <property type="evidence" value="ECO:0007669"/>
    <property type="project" value="UniProtKB-SubCell"/>
</dbReference>
<evidence type="ECO:0000313" key="8">
    <source>
        <dbReference type="Proteomes" id="UP000014174"/>
    </source>
</evidence>
<dbReference type="Proteomes" id="UP000014174">
    <property type="component" value="Unassembled WGS sequence"/>
</dbReference>
<dbReference type="InterPro" id="IPR038730">
    <property type="entry name" value="HyfE-like"/>
</dbReference>
<keyword evidence="7" id="KW-0560">Oxidoreductase</keyword>
<proteinExistence type="predicted"/>
<dbReference type="STRING" id="1150600.ADIARSV_0899"/>
<dbReference type="OrthoDB" id="1001125at2"/>
<accession>R9GVZ1</accession>
<keyword evidence="2" id="KW-1003">Cell membrane</keyword>
<protein>
    <submittedName>
        <fullName evidence="7">Hydrogenase-4 component E</fullName>
        <ecNumber evidence="7">1.-.-.-</ecNumber>
    </submittedName>
</protein>
<gene>
    <name evidence="7" type="ORF">ADIARSV_0899</name>
</gene>
<dbReference type="AlphaFoldDB" id="R9GVZ1"/>
<evidence type="ECO:0000256" key="1">
    <source>
        <dbReference type="ARBA" id="ARBA00004651"/>
    </source>
</evidence>
<reference evidence="7 8" key="1">
    <citation type="journal article" date="2013" name="Genome Announc.">
        <title>Draft Genome Sequence of Arcticibacter svalbardensis Strain MN12-7T, a Member of the Family Sphingobacteriaceae Isolated from an Arctic Soil Sample.</title>
        <authorList>
            <person name="Shivaji S."/>
            <person name="Ara S."/>
            <person name="Prasad S."/>
            <person name="Manasa B.P."/>
            <person name="Begum Z."/>
            <person name="Singh A."/>
            <person name="Kumar Pinnaka A."/>
        </authorList>
    </citation>
    <scope>NUCLEOTIDE SEQUENCE [LARGE SCALE GENOMIC DNA]</scope>
    <source>
        <strain evidence="7 8">MN12-7</strain>
    </source>
</reference>
<dbReference type="Gene3D" id="1.10.287.3510">
    <property type="match status" value="1"/>
</dbReference>
<evidence type="ECO:0000256" key="6">
    <source>
        <dbReference type="SAM" id="Phobius"/>
    </source>
</evidence>
<comment type="caution">
    <text evidence="7">The sequence shown here is derived from an EMBL/GenBank/DDBJ whole genome shotgun (WGS) entry which is preliminary data.</text>
</comment>
<keyword evidence="8" id="KW-1185">Reference proteome</keyword>
<feature type="transmembrane region" description="Helical" evidence="6">
    <location>
        <begin position="27"/>
        <end position="45"/>
    </location>
</feature>
<name>R9GVZ1_9SPHI</name>
<feature type="transmembrane region" description="Helical" evidence="6">
    <location>
        <begin position="50"/>
        <end position="71"/>
    </location>
</feature>
<feature type="transmembrane region" description="Helical" evidence="6">
    <location>
        <begin position="77"/>
        <end position="98"/>
    </location>
</feature>
<keyword evidence="5 6" id="KW-0472">Membrane</keyword>
<keyword evidence="3 6" id="KW-0812">Transmembrane</keyword>
<evidence type="ECO:0000256" key="2">
    <source>
        <dbReference type="ARBA" id="ARBA00022475"/>
    </source>
</evidence>
<dbReference type="eggNOG" id="COG4237">
    <property type="taxonomic scope" value="Bacteria"/>
</dbReference>
<dbReference type="EC" id="1.-.-.-" evidence="7"/>
<dbReference type="EMBL" id="AQPN01000037">
    <property type="protein sequence ID" value="EOR95921.1"/>
    <property type="molecule type" value="Genomic_DNA"/>
</dbReference>